<sequence>MARNRFRPELRVGGYRLSGIVRWDSLKHSGDLNGDVDLSARIIFKNDWRHPALRDKAPVELMRGPACLWAGTLVEPDWDAGTIGAVGASRDADNAMALDALGNASTKPNEVIDAAINRGALSWKRIGDFGNTEVGEPGSGLTTVRSVLDAWATKNGQTWHVDSRRRLIIIPAVETSINWLVTPGSGILGASGTERVDVVFVRYTNKTTGRRDTASYPAVSPTRPVEKPKEIFDRGPLLPAEAVAIATGLWAEANAGRSGWTNGLNLSAGQVTNLGGREADLAFVRAGQGMALRSVPDPRGLSRNTSIVLGDVEFDWAAGDLQANPKGLAAQDEQSALDSVAELASRALTQAGSGGGMAPFAIATGVVNVALSAVNSAFTNITFPAGRFTVPPLVLATLQSAPSGSQKFVPRVLNATTSGASVYVYTGDTTAQTATVNVAWEAIQMTPTTAAG</sequence>
<gene>
    <name evidence="1" type="ORF">F9L07_25250</name>
</gene>
<evidence type="ECO:0000313" key="1">
    <source>
        <dbReference type="EMBL" id="KAB2807979.1"/>
    </source>
</evidence>
<accession>A0A7J5DSL2</accession>
<name>A0A7J5DSL2_NOCSI</name>
<organism evidence="1 2">
    <name type="scientific">Nocardioides simplex</name>
    <name type="common">Arthrobacter simplex</name>
    <dbReference type="NCBI Taxonomy" id="2045"/>
    <lineage>
        <taxon>Bacteria</taxon>
        <taxon>Bacillati</taxon>
        <taxon>Actinomycetota</taxon>
        <taxon>Actinomycetes</taxon>
        <taxon>Propionibacteriales</taxon>
        <taxon>Nocardioidaceae</taxon>
        <taxon>Pimelobacter</taxon>
    </lineage>
</organism>
<proteinExistence type="predicted"/>
<reference evidence="1 2" key="1">
    <citation type="submission" date="2019-09" db="EMBL/GenBank/DDBJ databases">
        <title>Pimelobacter sp. isolated from Paulinella.</title>
        <authorList>
            <person name="Jeong S.E."/>
        </authorList>
    </citation>
    <scope>NUCLEOTIDE SEQUENCE [LARGE SCALE GENOMIC DNA]</scope>
    <source>
        <strain evidence="1 2">Pch-N</strain>
    </source>
</reference>
<protein>
    <submittedName>
        <fullName evidence="1">Uncharacterized protein</fullName>
    </submittedName>
</protein>
<dbReference type="AlphaFoldDB" id="A0A7J5DSL2"/>
<dbReference type="EMBL" id="WBVM01000004">
    <property type="protein sequence ID" value="KAB2807979.1"/>
    <property type="molecule type" value="Genomic_DNA"/>
</dbReference>
<evidence type="ECO:0000313" key="2">
    <source>
        <dbReference type="Proteomes" id="UP000449906"/>
    </source>
</evidence>
<comment type="caution">
    <text evidence="1">The sequence shown here is derived from an EMBL/GenBank/DDBJ whole genome shotgun (WGS) entry which is preliminary data.</text>
</comment>
<dbReference type="Proteomes" id="UP000449906">
    <property type="component" value="Unassembled WGS sequence"/>
</dbReference>
<dbReference type="RefSeq" id="WP_151582454.1">
    <property type="nucleotide sequence ID" value="NZ_WBVM01000004.1"/>
</dbReference>